<proteinExistence type="predicted"/>
<protein>
    <submittedName>
        <fullName evidence="2">Uncharacterized protein</fullName>
    </submittedName>
</protein>
<dbReference type="AlphaFoldDB" id="A0A951PRD6"/>
<feature type="region of interest" description="Disordered" evidence="1">
    <location>
        <begin position="1"/>
        <end position="20"/>
    </location>
</feature>
<evidence type="ECO:0000313" key="3">
    <source>
        <dbReference type="Proteomes" id="UP000753908"/>
    </source>
</evidence>
<dbReference type="Proteomes" id="UP000753908">
    <property type="component" value="Unassembled WGS sequence"/>
</dbReference>
<comment type="caution">
    <text evidence="2">The sequence shown here is derived from an EMBL/GenBank/DDBJ whole genome shotgun (WGS) entry which is preliminary data.</text>
</comment>
<reference evidence="2" key="2">
    <citation type="journal article" date="2022" name="Microbiol. Resour. Announc.">
        <title>Metagenome Sequencing to Explore Phylogenomics of Terrestrial Cyanobacteria.</title>
        <authorList>
            <person name="Ward R.D."/>
            <person name="Stajich J.E."/>
            <person name="Johansen J.R."/>
            <person name="Huntemann M."/>
            <person name="Clum A."/>
            <person name="Foster B."/>
            <person name="Foster B."/>
            <person name="Roux S."/>
            <person name="Palaniappan K."/>
            <person name="Varghese N."/>
            <person name="Mukherjee S."/>
            <person name="Reddy T.B.K."/>
            <person name="Daum C."/>
            <person name="Copeland A."/>
            <person name="Chen I.A."/>
            <person name="Ivanova N.N."/>
            <person name="Kyrpides N.C."/>
            <person name="Shapiro N."/>
            <person name="Eloe-Fadrosh E.A."/>
            <person name="Pietrasiak N."/>
        </authorList>
    </citation>
    <scope>NUCLEOTIDE SEQUENCE</scope>
    <source>
        <strain evidence="2">CPER-KK1</strain>
    </source>
</reference>
<name>A0A951PRD6_9CYAN</name>
<dbReference type="EMBL" id="JAHHIF010000041">
    <property type="protein sequence ID" value="MBW4547434.1"/>
    <property type="molecule type" value="Genomic_DNA"/>
</dbReference>
<evidence type="ECO:0000256" key="1">
    <source>
        <dbReference type="SAM" id="MobiDB-lite"/>
    </source>
</evidence>
<organism evidence="2 3">
    <name type="scientific">Symplocastrum torsivum CPER-KK1</name>
    <dbReference type="NCBI Taxonomy" id="450513"/>
    <lineage>
        <taxon>Bacteria</taxon>
        <taxon>Bacillati</taxon>
        <taxon>Cyanobacteriota</taxon>
        <taxon>Cyanophyceae</taxon>
        <taxon>Oscillatoriophycideae</taxon>
        <taxon>Oscillatoriales</taxon>
        <taxon>Microcoleaceae</taxon>
        <taxon>Symplocastrum</taxon>
    </lineage>
</organism>
<sequence>MNDQEKKRGAFKGTTLTDASTQEIATQKEVAEVLLKELEKTNLDEDDDDS</sequence>
<accession>A0A951PRD6</accession>
<reference evidence="2" key="1">
    <citation type="submission" date="2021-05" db="EMBL/GenBank/DDBJ databases">
        <authorList>
            <person name="Pietrasiak N."/>
            <person name="Ward R."/>
            <person name="Stajich J.E."/>
            <person name="Kurbessoian T."/>
        </authorList>
    </citation>
    <scope>NUCLEOTIDE SEQUENCE</scope>
    <source>
        <strain evidence="2">CPER-KK1</strain>
    </source>
</reference>
<evidence type="ECO:0000313" key="2">
    <source>
        <dbReference type="EMBL" id="MBW4547434.1"/>
    </source>
</evidence>
<gene>
    <name evidence="2" type="ORF">KME25_23780</name>
</gene>